<feature type="domain" description="CBS" evidence="10">
    <location>
        <begin position="135"/>
        <end position="197"/>
    </location>
</feature>
<comment type="function">
    <text evidence="9">Acts as a magnesium transporter.</text>
</comment>
<comment type="similarity">
    <text evidence="2 9">Belongs to the SLC41A transporter family.</text>
</comment>
<dbReference type="GO" id="GO:0046872">
    <property type="term" value="F:metal ion binding"/>
    <property type="evidence" value="ECO:0007669"/>
    <property type="project" value="UniProtKB-KW"/>
</dbReference>
<dbReference type="NCBIfam" id="TIGR00400">
    <property type="entry name" value="mgtE"/>
    <property type="match status" value="1"/>
</dbReference>
<dbReference type="EMBL" id="LWAF01000001">
    <property type="protein sequence ID" value="ODN31257.1"/>
    <property type="molecule type" value="Genomic_DNA"/>
</dbReference>
<evidence type="ECO:0000256" key="2">
    <source>
        <dbReference type="ARBA" id="ARBA00009749"/>
    </source>
</evidence>
<feature type="transmembrane region" description="Helical" evidence="9">
    <location>
        <begin position="307"/>
        <end position="325"/>
    </location>
</feature>
<dbReference type="PANTHER" id="PTHR43773">
    <property type="entry name" value="MAGNESIUM TRANSPORTER MGTE"/>
    <property type="match status" value="1"/>
</dbReference>
<feature type="transmembrane region" description="Helical" evidence="9">
    <location>
        <begin position="358"/>
        <end position="376"/>
    </location>
</feature>
<dbReference type="InterPro" id="IPR000644">
    <property type="entry name" value="CBS_dom"/>
</dbReference>
<keyword evidence="9" id="KW-0479">Metal-binding</keyword>
<evidence type="ECO:0000256" key="3">
    <source>
        <dbReference type="ARBA" id="ARBA00022448"/>
    </source>
</evidence>
<dbReference type="Pfam" id="PF00571">
    <property type="entry name" value="CBS"/>
    <property type="match status" value="2"/>
</dbReference>
<feature type="domain" description="CBS" evidence="10">
    <location>
        <begin position="199"/>
        <end position="255"/>
    </location>
</feature>
<dbReference type="SUPFAM" id="SSF158791">
    <property type="entry name" value="MgtE N-terminal domain-like"/>
    <property type="match status" value="1"/>
</dbReference>
<dbReference type="Gene3D" id="3.10.580.10">
    <property type="entry name" value="CBS-domain"/>
    <property type="match status" value="1"/>
</dbReference>
<dbReference type="GO" id="GO:0005886">
    <property type="term" value="C:plasma membrane"/>
    <property type="evidence" value="ECO:0007669"/>
    <property type="project" value="UniProtKB-SubCell"/>
</dbReference>
<reference evidence="12" key="1">
    <citation type="submission" date="2016-04" db="EMBL/GenBank/DDBJ databases">
        <title>The genome sequence project of a novel Fervidobacterium isolate from a hot spring in Thailand.</title>
        <authorList>
            <person name="Gonzalez J.M."/>
            <person name="Cuecas A."/>
            <person name="Kanoksilapatham W."/>
        </authorList>
    </citation>
    <scope>NUCLEOTIDE SEQUENCE [LARGE SCALE GENOMIC DNA]</scope>
    <source>
        <strain evidence="12">FC2004</strain>
    </source>
</reference>
<evidence type="ECO:0000256" key="5">
    <source>
        <dbReference type="ARBA" id="ARBA00022842"/>
    </source>
</evidence>
<dbReference type="InterPro" id="IPR038076">
    <property type="entry name" value="MgtE_N_sf"/>
</dbReference>
<keyword evidence="12" id="KW-1185">Reference proteome</keyword>
<evidence type="ECO:0000313" key="11">
    <source>
        <dbReference type="EMBL" id="ODN31257.1"/>
    </source>
</evidence>
<keyword evidence="3 9" id="KW-0813">Transport</keyword>
<comment type="subunit">
    <text evidence="9">Homodimer.</text>
</comment>
<dbReference type="OrthoDB" id="9790355at2"/>
<gene>
    <name evidence="11" type="ORF">A4H02_00280</name>
</gene>
<evidence type="ECO:0000313" key="12">
    <source>
        <dbReference type="Proteomes" id="UP000094570"/>
    </source>
</evidence>
<dbReference type="SUPFAM" id="SSF54631">
    <property type="entry name" value="CBS-domain pair"/>
    <property type="match status" value="1"/>
</dbReference>
<keyword evidence="7 9" id="KW-0472">Membrane</keyword>
<dbReference type="InterPro" id="IPR036739">
    <property type="entry name" value="SLC41_membr_dom_sf"/>
</dbReference>
<keyword evidence="6 9" id="KW-1133">Transmembrane helix</keyword>
<evidence type="ECO:0000259" key="10">
    <source>
        <dbReference type="PROSITE" id="PS51371"/>
    </source>
</evidence>
<comment type="subcellular location">
    <subcellularLocation>
        <location evidence="9">Cell membrane</location>
        <topology evidence="9">Multi-pass membrane protein</topology>
    </subcellularLocation>
    <subcellularLocation>
        <location evidence="1">Membrane</location>
        <topology evidence="1">Multi-pass membrane protein</topology>
    </subcellularLocation>
</comment>
<evidence type="ECO:0000256" key="6">
    <source>
        <dbReference type="ARBA" id="ARBA00022989"/>
    </source>
</evidence>
<organism evidence="11 12">
    <name type="scientific">Fervidobacterium thailandense</name>
    <dbReference type="NCBI Taxonomy" id="1008305"/>
    <lineage>
        <taxon>Bacteria</taxon>
        <taxon>Thermotogati</taxon>
        <taxon>Thermotogota</taxon>
        <taxon>Thermotogae</taxon>
        <taxon>Thermotogales</taxon>
        <taxon>Fervidobacteriaceae</taxon>
        <taxon>Fervidobacterium</taxon>
    </lineage>
</organism>
<dbReference type="SUPFAM" id="SSF161093">
    <property type="entry name" value="MgtE membrane domain-like"/>
    <property type="match status" value="1"/>
</dbReference>
<name>A0A1E3G4S8_9BACT</name>
<dbReference type="CDD" id="cd04606">
    <property type="entry name" value="CBS_pair_Mg_transporter"/>
    <property type="match status" value="1"/>
</dbReference>
<keyword evidence="5 9" id="KW-0460">Magnesium</keyword>
<keyword evidence="4 9" id="KW-0812">Transmembrane</keyword>
<dbReference type="Pfam" id="PF03448">
    <property type="entry name" value="MgtE_N"/>
    <property type="match status" value="1"/>
</dbReference>
<dbReference type="STRING" id="1008305.A4H02_00280"/>
<evidence type="ECO:0000256" key="9">
    <source>
        <dbReference type="RuleBase" id="RU362011"/>
    </source>
</evidence>
<dbReference type="Proteomes" id="UP000094570">
    <property type="component" value="Unassembled WGS sequence"/>
</dbReference>
<evidence type="ECO:0000256" key="7">
    <source>
        <dbReference type="ARBA" id="ARBA00023136"/>
    </source>
</evidence>
<dbReference type="RefSeq" id="WP_069292168.1">
    <property type="nucleotide sequence ID" value="NZ_CP140110.1"/>
</dbReference>
<protein>
    <recommendedName>
        <fullName evidence="9">Magnesium transporter MgtE</fullName>
    </recommendedName>
</protein>
<keyword evidence="8" id="KW-0129">CBS domain</keyword>
<dbReference type="PROSITE" id="PS51371">
    <property type="entry name" value="CBS"/>
    <property type="match status" value="2"/>
</dbReference>
<feature type="transmembrane region" description="Helical" evidence="9">
    <location>
        <begin position="283"/>
        <end position="300"/>
    </location>
</feature>
<accession>A0A1E3G4S8</accession>
<dbReference type="InterPro" id="IPR006668">
    <property type="entry name" value="Mg_transptr_MgtE_intracell_dom"/>
</dbReference>
<dbReference type="InterPro" id="IPR046342">
    <property type="entry name" value="CBS_dom_sf"/>
</dbReference>
<feature type="transmembrane region" description="Helical" evidence="9">
    <location>
        <begin position="421"/>
        <end position="440"/>
    </location>
</feature>
<dbReference type="GO" id="GO:0015095">
    <property type="term" value="F:magnesium ion transmembrane transporter activity"/>
    <property type="evidence" value="ECO:0007669"/>
    <property type="project" value="UniProtKB-UniRule"/>
</dbReference>
<dbReference type="Gene3D" id="1.10.357.20">
    <property type="entry name" value="SLC41 divalent cation transporters, integral membrane domain"/>
    <property type="match status" value="1"/>
</dbReference>
<dbReference type="Pfam" id="PF01769">
    <property type="entry name" value="MgtE"/>
    <property type="match status" value="1"/>
</dbReference>
<dbReference type="PANTHER" id="PTHR43773:SF1">
    <property type="entry name" value="MAGNESIUM TRANSPORTER MGTE"/>
    <property type="match status" value="1"/>
</dbReference>
<dbReference type="AlphaFoldDB" id="A0A1E3G4S8"/>
<sequence length="448" mass="50587">MKVKLQVDLHKLIERGDFRTLKLLLEDQDPNLIFEMIEELETSEKAIVFRLLRKDVAAEVFSKLEPDEQLELVRLLTDEEIKSIFRNMDPSDRAELLDELPPDVVTKLLSFLPKNERDRTIEVLNYPENSAGRLMSPYFVYVTRSMTVKEALDKVRKFGKDAETIYTIFVVEEDRTLVGTLKLEDLLFSEPETPIEEIFDPNLIYVKTTTDQEEVAELMKRYDLNAIAVVDNDLRLVGIIVIDDIVDIIEEEATEDIHKMAGMTATSTSYFHTSPWVYIKNRLPWLVGLLLFQSLSALLVSRYEKVLSLYPILAAFMATMIDAGGNAGGQSSTLIIRGMALGEIELKDWWKVLLRETYIGLIMGAVLGVTLFLRGFMITTNVQINFSAGLAILAIIVFANSIGAMLPFIGKVFRIDPAVMSGPLITTVADLAGIAIYFYIATTILKIR</sequence>
<proteinExistence type="inferred from homology"/>
<evidence type="ECO:0000256" key="4">
    <source>
        <dbReference type="ARBA" id="ARBA00022692"/>
    </source>
</evidence>
<dbReference type="SMART" id="SM00924">
    <property type="entry name" value="MgtE_N"/>
    <property type="match status" value="1"/>
</dbReference>
<feature type="transmembrane region" description="Helical" evidence="9">
    <location>
        <begin position="388"/>
        <end position="409"/>
    </location>
</feature>
<dbReference type="InterPro" id="IPR006667">
    <property type="entry name" value="SLC41_membr_dom"/>
</dbReference>
<evidence type="ECO:0000256" key="1">
    <source>
        <dbReference type="ARBA" id="ARBA00004141"/>
    </source>
</evidence>
<evidence type="ECO:0000256" key="8">
    <source>
        <dbReference type="PROSITE-ProRule" id="PRU00703"/>
    </source>
</evidence>
<comment type="caution">
    <text evidence="11">The sequence shown here is derived from an EMBL/GenBank/DDBJ whole genome shotgun (WGS) entry which is preliminary data.</text>
</comment>
<keyword evidence="9" id="KW-1003">Cell membrane</keyword>
<dbReference type="Gene3D" id="1.25.60.10">
    <property type="entry name" value="MgtE N-terminal domain-like"/>
    <property type="match status" value="1"/>
</dbReference>
<dbReference type="SMART" id="SM00116">
    <property type="entry name" value="CBS"/>
    <property type="match status" value="2"/>
</dbReference>
<dbReference type="InterPro" id="IPR006669">
    <property type="entry name" value="MgtE_transporter"/>
</dbReference>